<name>A0AAJ4XJS7_9BASI</name>
<evidence type="ECO:0000256" key="5">
    <source>
        <dbReference type="ARBA" id="ARBA00023136"/>
    </source>
</evidence>
<dbReference type="GO" id="GO:0015085">
    <property type="term" value="F:calcium ion transmembrane transporter activity"/>
    <property type="evidence" value="ECO:0007669"/>
    <property type="project" value="TreeGrafter"/>
</dbReference>
<dbReference type="PROSITE" id="PS01214">
    <property type="entry name" value="UPF0016"/>
    <property type="match status" value="1"/>
</dbReference>
<feature type="transmembrane region" description="Helical" evidence="6">
    <location>
        <begin position="303"/>
        <end position="321"/>
    </location>
</feature>
<dbReference type="EMBL" id="OAPG01000005">
    <property type="protein sequence ID" value="SNX84024.1"/>
    <property type="molecule type" value="Genomic_DNA"/>
</dbReference>
<dbReference type="InterPro" id="IPR049555">
    <property type="entry name" value="GDT1-like_CS"/>
</dbReference>
<evidence type="ECO:0000256" key="6">
    <source>
        <dbReference type="RuleBase" id="RU365102"/>
    </source>
</evidence>
<feature type="region of interest" description="Disordered" evidence="7">
    <location>
        <begin position="155"/>
        <end position="178"/>
    </location>
</feature>
<dbReference type="InterPro" id="IPR001727">
    <property type="entry name" value="GDT1-like"/>
</dbReference>
<dbReference type="GO" id="GO:0032472">
    <property type="term" value="P:Golgi calcium ion transport"/>
    <property type="evidence" value="ECO:0007669"/>
    <property type="project" value="TreeGrafter"/>
</dbReference>
<comment type="subcellular location">
    <subcellularLocation>
        <location evidence="1 6">Membrane</location>
        <topology evidence="1 6">Multi-pass membrane protein</topology>
    </subcellularLocation>
</comment>
<dbReference type="GO" id="GO:0005384">
    <property type="term" value="F:manganese ion transmembrane transporter activity"/>
    <property type="evidence" value="ECO:0007669"/>
    <property type="project" value="TreeGrafter"/>
</dbReference>
<feature type="transmembrane region" description="Helical" evidence="6">
    <location>
        <begin position="232"/>
        <end position="250"/>
    </location>
</feature>
<reference evidence="8" key="1">
    <citation type="submission" date="2023-10" db="EMBL/GenBank/DDBJ databases">
        <authorList>
            <person name="Guldener U."/>
        </authorList>
    </citation>
    <scope>NUCLEOTIDE SEQUENCE</scope>
    <source>
        <strain evidence="8">Mp4</strain>
    </source>
</reference>
<keyword evidence="3 6" id="KW-0812">Transmembrane</keyword>
<dbReference type="AlphaFoldDB" id="A0AAJ4XJS7"/>
<feature type="transmembrane region" description="Helical" evidence="6">
    <location>
        <begin position="270"/>
        <end position="296"/>
    </location>
</feature>
<keyword evidence="4 6" id="KW-1133">Transmembrane helix</keyword>
<comment type="similarity">
    <text evidence="2 6">Belongs to the GDT1 family.</text>
</comment>
<evidence type="ECO:0000256" key="2">
    <source>
        <dbReference type="ARBA" id="ARBA00009190"/>
    </source>
</evidence>
<gene>
    <name evidence="8" type="ORF">MEPE_02732</name>
</gene>
<proteinExistence type="inferred from homology"/>
<evidence type="ECO:0000256" key="3">
    <source>
        <dbReference type="ARBA" id="ARBA00022692"/>
    </source>
</evidence>
<accession>A0AAJ4XJS7</accession>
<dbReference type="GO" id="GO:0005794">
    <property type="term" value="C:Golgi apparatus"/>
    <property type="evidence" value="ECO:0007669"/>
    <property type="project" value="TreeGrafter"/>
</dbReference>
<keyword evidence="5 6" id="KW-0472">Membrane</keyword>
<evidence type="ECO:0000256" key="4">
    <source>
        <dbReference type="ARBA" id="ARBA00022989"/>
    </source>
</evidence>
<evidence type="ECO:0000313" key="9">
    <source>
        <dbReference type="Proteomes" id="UP001294444"/>
    </source>
</evidence>
<dbReference type="Pfam" id="PF01169">
    <property type="entry name" value="GDT1"/>
    <property type="match status" value="2"/>
</dbReference>
<feature type="compositionally biased region" description="Acidic residues" evidence="7">
    <location>
        <begin position="155"/>
        <end position="166"/>
    </location>
</feature>
<sequence>MEVVANAATNAGAATNTAQTIDLSMLMGGTESASIPSNFAGYSAALALTEAWNNDPRALYSSFMMIIVSEIGDKTFLIAAILAMRSSRLIVFCGAFASLAVMSVLSALLGVMFPQLLPKSLTNLLAAALFFVFGIKMVKDGLDMKGDEIMEEWEEAEREINEEEEGGGGGGSHELDNMEQGIGDVAPSQILPRHVNGMNHTISPPHSKGTATAGGGGGGGGINRLKEGTKNLCGLCFSPIFAQAFILTFLGEWGDRSQIATIALAAAHNVTLVCIGTIVGHACCTSIAVICGAALAKRISVKHVTLGGACLFLVFGVIYAWEAYIEPGLDMANVVQVAKGSVGVSE</sequence>
<dbReference type="Proteomes" id="UP001294444">
    <property type="component" value="Unassembled WGS sequence"/>
</dbReference>
<dbReference type="GO" id="GO:0032468">
    <property type="term" value="P:Golgi calcium ion homeostasis"/>
    <property type="evidence" value="ECO:0007669"/>
    <property type="project" value="TreeGrafter"/>
</dbReference>
<evidence type="ECO:0000256" key="7">
    <source>
        <dbReference type="SAM" id="MobiDB-lite"/>
    </source>
</evidence>
<feature type="transmembrane region" description="Helical" evidence="6">
    <location>
        <begin position="120"/>
        <end position="138"/>
    </location>
</feature>
<dbReference type="GO" id="GO:0000329">
    <property type="term" value="C:fungal-type vacuole membrane"/>
    <property type="evidence" value="ECO:0007669"/>
    <property type="project" value="TreeGrafter"/>
</dbReference>
<feature type="transmembrane region" description="Helical" evidence="6">
    <location>
        <begin position="89"/>
        <end position="114"/>
    </location>
</feature>
<organism evidence="8 9">
    <name type="scientific">Melanopsichium pennsylvanicum</name>
    <dbReference type="NCBI Taxonomy" id="63383"/>
    <lineage>
        <taxon>Eukaryota</taxon>
        <taxon>Fungi</taxon>
        <taxon>Dikarya</taxon>
        <taxon>Basidiomycota</taxon>
        <taxon>Ustilaginomycotina</taxon>
        <taxon>Ustilaginomycetes</taxon>
        <taxon>Ustilaginales</taxon>
        <taxon>Ustilaginaceae</taxon>
        <taxon>Melanopsichium</taxon>
    </lineage>
</organism>
<feature type="region of interest" description="Disordered" evidence="7">
    <location>
        <begin position="197"/>
        <end position="216"/>
    </location>
</feature>
<keyword evidence="9" id="KW-1185">Reference proteome</keyword>
<evidence type="ECO:0000256" key="1">
    <source>
        <dbReference type="ARBA" id="ARBA00004141"/>
    </source>
</evidence>
<protein>
    <recommendedName>
        <fullName evidence="6">GDT1 family protein</fullName>
    </recommendedName>
</protein>
<dbReference type="PANTHER" id="PTHR12608:SF1">
    <property type="entry name" value="TRANSMEMBRANE PROTEIN 165"/>
    <property type="match status" value="1"/>
</dbReference>
<comment type="caution">
    <text evidence="8">The sequence shown here is derived from an EMBL/GenBank/DDBJ whole genome shotgun (WGS) entry which is preliminary data.</text>
</comment>
<evidence type="ECO:0000313" key="8">
    <source>
        <dbReference type="EMBL" id="SNX84024.1"/>
    </source>
</evidence>
<dbReference type="PANTHER" id="PTHR12608">
    <property type="entry name" value="TRANSMEMBRANE PROTEIN HTP-1 RELATED"/>
    <property type="match status" value="1"/>
</dbReference>